<feature type="compositionally biased region" description="Low complexity" evidence="1">
    <location>
        <begin position="54"/>
        <end position="69"/>
    </location>
</feature>
<comment type="caution">
    <text evidence="4">The sequence shown here is derived from an EMBL/GenBank/DDBJ whole genome shotgun (WGS) entry which is preliminary data.</text>
</comment>
<evidence type="ECO:0000256" key="2">
    <source>
        <dbReference type="SAM" id="SignalP"/>
    </source>
</evidence>
<name>A0ABT7V6R2_9ACTN</name>
<dbReference type="PROSITE" id="PS51272">
    <property type="entry name" value="SLH"/>
    <property type="match status" value="3"/>
</dbReference>
<protein>
    <submittedName>
        <fullName evidence="4">S-layer homology domain-containing protein</fullName>
    </submittedName>
</protein>
<dbReference type="Proteomes" id="UP001529421">
    <property type="component" value="Unassembled WGS sequence"/>
</dbReference>
<dbReference type="InterPro" id="IPR011050">
    <property type="entry name" value="Pectin_lyase_fold/virulence"/>
</dbReference>
<feature type="region of interest" description="Disordered" evidence="1">
    <location>
        <begin position="54"/>
        <end position="90"/>
    </location>
</feature>
<evidence type="ECO:0000259" key="3">
    <source>
        <dbReference type="PROSITE" id="PS51272"/>
    </source>
</evidence>
<feature type="domain" description="SLH" evidence="3">
    <location>
        <begin position="835"/>
        <end position="889"/>
    </location>
</feature>
<feature type="domain" description="SLH" evidence="3">
    <location>
        <begin position="774"/>
        <end position="833"/>
    </location>
</feature>
<dbReference type="InterPro" id="IPR001119">
    <property type="entry name" value="SLH_dom"/>
</dbReference>
<proteinExistence type="predicted"/>
<dbReference type="Gene3D" id="2.160.20.10">
    <property type="entry name" value="Single-stranded right-handed beta-helix, Pectin lyase-like"/>
    <property type="match status" value="1"/>
</dbReference>
<dbReference type="InterPro" id="IPR012334">
    <property type="entry name" value="Pectin_lyas_fold"/>
</dbReference>
<evidence type="ECO:0000256" key="1">
    <source>
        <dbReference type="SAM" id="MobiDB-lite"/>
    </source>
</evidence>
<dbReference type="PROSITE" id="PS00430">
    <property type="entry name" value="TONB_DEPENDENT_REC_1"/>
    <property type="match status" value="1"/>
</dbReference>
<reference evidence="5" key="1">
    <citation type="submission" date="2023-06" db="EMBL/GenBank/DDBJ databases">
        <title>Identification and characterization of horizontal gene transfer across gut microbiota members of farm animals based on homology search.</title>
        <authorList>
            <person name="Zeman M."/>
            <person name="Kubasova T."/>
            <person name="Jahodarova E."/>
            <person name="Nykrynova M."/>
            <person name="Rychlik I."/>
        </authorList>
    </citation>
    <scope>NUCLEOTIDE SEQUENCE [LARGE SCALE GENOMIC DNA]</scope>
    <source>
        <strain evidence="5">154_Feed</strain>
    </source>
</reference>
<feature type="signal peptide" evidence="2">
    <location>
        <begin position="1"/>
        <end position="30"/>
    </location>
</feature>
<keyword evidence="5" id="KW-1185">Reference proteome</keyword>
<gene>
    <name evidence="4" type="ORF">QUW28_01545</name>
</gene>
<keyword evidence="2" id="KW-0732">Signal</keyword>
<dbReference type="RefSeq" id="WP_289543982.1">
    <property type="nucleotide sequence ID" value="NZ_JAUDDZ010000001.1"/>
</dbReference>
<dbReference type="EMBL" id="JAUDDZ010000001">
    <property type="protein sequence ID" value="MDM8274185.1"/>
    <property type="molecule type" value="Genomic_DNA"/>
</dbReference>
<feature type="compositionally biased region" description="Low complexity" evidence="1">
    <location>
        <begin position="76"/>
        <end position="90"/>
    </location>
</feature>
<dbReference type="SUPFAM" id="SSF51126">
    <property type="entry name" value="Pectin lyase-like"/>
    <property type="match status" value="1"/>
</dbReference>
<dbReference type="InterPro" id="IPR010916">
    <property type="entry name" value="TonB_box_CS"/>
</dbReference>
<sequence length="889" mass="90916">MRLKKAPWRTVALALATSTLALGTPVAALALDEASPSADSAGVAAALADAADGSAATQDQTDATAQGDTTGDHGDATPGDDSPATPDAPAAASLDGVEYETVQAAIDAAESGDTVTVLGASSPNAETLMIRDKAIVITTDAQSPAVLAGTLTLENADGTTVSNLRFERRGAAGDTASADFASLVLNDSSNVRVQGCSFTFTGGGTTAEGVYTPFASNAEDRVGIRVSGDTDDASISGTSFTMDALSAADSPDGTAHTWRGIEVLGSAQTVENLHISSCGLTVTSSQSPAASATTRFGYRLVDVAGDAATDGGQGVSGLVIDGMSVANAAGIEAAASNIVGASITNTTGVTVRKIAGAVATVDGEVGVRLGADGARPNGTITVEGLSFASATGIELVAPSCGALTAQSNTFADGVTPMEGAPVVDEHSRYYYSVSNAASESDGDAVALTEDVTEDVVIPAGAVLDLDLAGHTITSVDGPAISNRGALTLTDSGHTGQVTSPDADHPTLVNEQHGIVALDGGVITRTAAAVEDASGATAEPVIDNHGDLTIGTGATVMLSDASAALIENNGASTYLPAELFIEGGTYSGGSTVVLNGRAGTAQVNDGYFRTGAAAPFTQASGSPASSYLRVYGGTYSTNPIEFVPKTFVAKVNDDLFTVMLKRNLYAGEYITPEDDVIDESNLADGQKVTLDEETGHFVVSCDGGELCPSNDFFDVDTSQWYHDPVDWAIGQGYMTGYDNTPVPTFGPDDPLSRAQVAAIFYKMAGEPEWDTSALDRYTDCAKDDWYSMAVAWATDMGIFSGDSTKPLFYPHDTITRQEMAIVLWRMQGEPAGTGDLSSFPDGLETSSWAVAAMQWATEAGVFTGNDQTGELMPLDGLTRAQAATVLMRIS</sequence>
<accession>A0ABT7V6R2</accession>
<dbReference type="Pfam" id="PF00395">
    <property type="entry name" value="SLH"/>
    <property type="match status" value="3"/>
</dbReference>
<feature type="chain" id="PRO_5046823460" evidence="2">
    <location>
        <begin position="31"/>
        <end position="889"/>
    </location>
</feature>
<feature type="domain" description="SLH" evidence="3">
    <location>
        <begin position="707"/>
        <end position="773"/>
    </location>
</feature>
<evidence type="ECO:0000313" key="5">
    <source>
        <dbReference type="Proteomes" id="UP001529421"/>
    </source>
</evidence>
<organism evidence="4 5">
    <name type="scientific">Enorma phocaeensis</name>
    <dbReference type="NCBI Taxonomy" id="1871019"/>
    <lineage>
        <taxon>Bacteria</taxon>
        <taxon>Bacillati</taxon>
        <taxon>Actinomycetota</taxon>
        <taxon>Coriobacteriia</taxon>
        <taxon>Coriobacteriales</taxon>
        <taxon>Coriobacteriaceae</taxon>
        <taxon>Enorma</taxon>
    </lineage>
</organism>
<evidence type="ECO:0000313" key="4">
    <source>
        <dbReference type="EMBL" id="MDM8274185.1"/>
    </source>
</evidence>